<dbReference type="EMBL" id="FQVU01000005">
    <property type="protein sequence ID" value="SHH33453.1"/>
    <property type="molecule type" value="Genomic_DNA"/>
</dbReference>
<dbReference type="PANTHER" id="PTHR30146:SF148">
    <property type="entry name" value="HTH-TYPE TRANSCRIPTIONAL REPRESSOR PURR-RELATED"/>
    <property type="match status" value="1"/>
</dbReference>
<keyword evidence="3" id="KW-0238">DNA-binding</keyword>
<feature type="domain" description="HTH lacI-type" evidence="5">
    <location>
        <begin position="4"/>
        <end position="58"/>
    </location>
</feature>
<proteinExistence type="predicted"/>
<evidence type="ECO:0000256" key="3">
    <source>
        <dbReference type="ARBA" id="ARBA00023125"/>
    </source>
</evidence>
<evidence type="ECO:0000313" key="6">
    <source>
        <dbReference type="EMBL" id="SHH33453.1"/>
    </source>
</evidence>
<dbReference type="Pfam" id="PF00356">
    <property type="entry name" value="LacI"/>
    <property type="match status" value="1"/>
</dbReference>
<keyword evidence="4" id="KW-0804">Transcription</keyword>
<keyword evidence="1" id="KW-0678">Repressor</keyword>
<evidence type="ECO:0000256" key="4">
    <source>
        <dbReference type="ARBA" id="ARBA00023163"/>
    </source>
</evidence>
<dbReference type="InterPro" id="IPR028082">
    <property type="entry name" value="Peripla_BP_I"/>
</dbReference>
<dbReference type="CDD" id="cd06267">
    <property type="entry name" value="PBP1_LacI_sugar_binding-like"/>
    <property type="match status" value="1"/>
</dbReference>
<dbReference type="Gene3D" id="3.40.50.2300">
    <property type="match status" value="2"/>
</dbReference>
<organism evidence="6 7">
    <name type="scientific">Jatrophihabitans endophyticus</name>
    <dbReference type="NCBI Taxonomy" id="1206085"/>
    <lineage>
        <taxon>Bacteria</taxon>
        <taxon>Bacillati</taxon>
        <taxon>Actinomycetota</taxon>
        <taxon>Actinomycetes</taxon>
        <taxon>Jatrophihabitantales</taxon>
        <taxon>Jatrophihabitantaceae</taxon>
        <taxon>Jatrophihabitans</taxon>
    </lineage>
</organism>
<evidence type="ECO:0000313" key="7">
    <source>
        <dbReference type="Proteomes" id="UP000186132"/>
    </source>
</evidence>
<dbReference type="Gene3D" id="1.10.260.40">
    <property type="entry name" value="lambda repressor-like DNA-binding domains"/>
    <property type="match status" value="1"/>
</dbReference>
<dbReference type="AlphaFoldDB" id="A0A1M5S693"/>
<dbReference type="Proteomes" id="UP000186132">
    <property type="component" value="Unassembled WGS sequence"/>
</dbReference>
<keyword evidence="7" id="KW-1185">Reference proteome</keyword>
<dbReference type="OrthoDB" id="3510266at2"/>
<dbReference type="PROSITE" id="PS00356">
    <property type="entry name" value="HTH_LACI_1"/>
    <property type="match status" value="1"/>
</dbReference>
<dbReference type="PANTHER" id="PTHR30146">
    <property type="entry name" value="LACI-RELATED TRANSCRIPTIONAL REPRESSOR"/>
    <property type="match status" value="1"/>
</dbReference>
<keyword evidence="2" id="KW-0805">Transcription regulation</keyword>
<dbReference type="STRING" id="1206085.SAMN05443575_3738"/>
<dbReference type="PROSITE" id="PS50932">
    <property type="entry name" value="HTH_LACI_2"/>
    <property type="match status" value="1"/>
</dbReference>
<dbReference type="PRINTS" id="PR00036">
    <property type="entry name" value="HTHLACI"/>
</dbReference>
<dbReference type="SMART" id="SM00354">
    <property type="entry name" value="HTH_LACI"/>
    <property type="match status" value="1"/>
</dbReference>
<reference evidence="6 7" key="1">
    <citation type="submission" date="2016-11" db="EMBL/GenBank/DDBJ databases">
        <authorList>
            <person name="Jaros S."/>
            <person name="Januszkiewicz K."/>
            <person name="Wedrychowicz H."/>
        </authorList>
    </citation>
    <scope>NUCLEOTIDE SEQUENCE [LARGE SCALE GENOMIC DNA]</scope>
    <source>
        <strain evidence="6 7">DSM 45627</strain>
    </source>
</reference>
<dbReference type="SUPFAM" id="SSF53822">
    <property type="entry name" value="Periplasmic binding protein-like I"/>
    <property type="match status" value="1"/>
</dbReference>
<dbReference type="SUPFAM" id="SSF47413">
    <property type="entry name" value="lambda repressor-like DNA-binding domains"/>
    <property type="match status" value="1"/>
</dbReference>
<dbReference type="CDD" id="cd01392">
    <property type="entry name" value="HTH_LacI"/>
    <property type="match status" value="1"/>
</dbReference>
<evidence type="ECO:0000259" key="5">
    <source>
        <dbReference type="PROSITE" id="PS50932"/>
    </source>
</evidence>
<dbReference type="InterPro" id="IPR046335">
    <property type="entry name" value="LacI/GalR-like_sensor"/>
</dbReference>
<dbReference type="Pfam" id="PF13377">
    <property type="entry name" value="Peripla_BP_3"/>
    <property type="match status" value="1"/>
</dbReference>
<evidence type="ECO:0000256" key="2">
    <source>
        <dbReference type="ARBA" id="ARBA00023015"/>
    </source>
</evidence>
<evidence type="ECO:0000256" key="1">
    <source>
        <dbReference type="ARBA" id="ARBA00022491"/>
    </source>
</evidence>
<dbReference type="GO" id="GO:0003700">
    <property type="term" value="F:DNA-binding transcription factor activity"/>
    <property type="evidence" value="ECO:0007669"/>
    <property type="project" value="TreeGrafter"/>
</dbReference>
<dbReference type="InterPro" id="IPR000843">
    <property type="entry name" value="HTH_LacI"/>
</dbReference>
<accession>A0A1M5S693</accession>
<dbReference type="InterPro" id="IPR010982">
    <property type="entry name" value="Lambda_DNA-bd_dom_sf"/>
</dbReference>
<protein>
    <submittedName>
        <fullName evidence="6">Transcriptional regulator, LacI family</fullName>
    </submittedName>
</protein>
<gene>
    <name evidence="6" type="ORF">SAMN05443575_3738</name>
</gene>
<name>A0A1M5S693_9ACTN</name>
<sequence>MTKLTIRDIARAAGVSTATVSRALRGMDNVDTRTREHVLAVARRLDYSVSPSASRLATGRSGTIGIVTPFVGRWYFTELFAGIEAALAPHDLDLLIHTTEEPAGTVPVTEAHVRLRRRVDGAIVIGLGPGSRELAHLAASGIPLVLVGAEVAGITSVAIDDRAAAAVAVSHLADLGHRRIGLISGRPLPTPFLPENDRLAGYLDVLRARRLPHPRTHRRVGGFTVSGGARAMAGLLDVEPRVTAVFSMSDEMAYGALHVMRRAGVRASGARDAGDIAVVGFDGHDLADVFDLTTVEQPVRRLGKLAMELLMRQLQGDRPSSIVVPTTLRVRASTDGNVANE</sequence>
<dbReference type="GO" id="GO:0000976">
    <property type="term" value="F:transcription cis-regulatory region binding"/>
    <property type="evidence" value="ECO:0007669"/>
    <property type="project" value="TreeGrafter"/>
</dbReference>
<dbReference type="RefSeq" id="WP_073391894.1">
    <property type="nucleotide sequence ID" value="NZ_FQVU01000005.1"/>
</dbReference>